<proteinExistence type="predicted"/>
<dbReference type="KEGG" id="gpo:GPOL_c25790"/>
<evidence type="ECO:0000313" key="3">
    <source>
        <dbReference type="Proteomes" id="UP000009154"/>
    </source>
</evidence>
<keyword evidence="1" id="KW-1133">Transmembrane helix</keyword>
<keyword evidence="1" id="KW-0812">Transmembrane</keyword>
<evidence type="ECO:0000256" key="1">
    <source>
        <dbReference type="SAM" id="Phobius"/>
    </source>
</evidence>
<accession>H6N4M4</accession>
<keyword evidence="3" id="KW-1185">Reference proteome</keyword>
<sequence length="47" mass="5228">MHKALSVGGFLWWIGAIAVGCVALFFVILMFVGSAQLYDYEDEDTQD</sequence>
<gene>
    <name evidence="2" type="ordered locus">GPOL_c25790</name>
</gene>
<feature type="transmembrane region" description="Helical" evidence="1">
    <location>
        <begin position="12"/>
        <end position="32"/>
    </location>
</feature>
<dbReference type="HOGENOM" id="CLU_3168614_0_0_11"/>
<protein>
    <submittedName>
        <fullName evidence="2">Uncharacterized protein</fullName>
    </submittedName>
</protein>
<dbReference type="EMBL" id="CP003119">
    <property type="protein sequence ID" value="AFA73606.1"/>
    <property type="molecule type" value="Genomic_DNA"/>
</dbReference>
<keyword evidence="1" id="KW-0472">Membrane</keyword>
<organism evidence="2 3">
    <name type="scientific">Gordonia polyisoprenivorans (strain DSM 44266 / VH2)</name>
    <dbReference type="NCBI Taxonomy" id="1112204"/>
    <lineage>
        <taxon>Bacteria</taxon>
        <taxon>Bacillati</taxon>
        <taxon>Actinomycetota</taxon>
        <taxon>Actinomycetes</taxon>
        <taxon>Mycobacteriales</taxon>
        <taxon>Gordoniaceae</taxon>
        <taxon>Gordonia</taxon>
    </lineage>
</organism>
<evidence type="ECO:0000313" key="2">
    <source>
        <dbReference type="EMBL" id="AFA73606.1"/>
    </source>
</evidence>
<reference evidence="2 3" key="1">
    <citation type="journal article" date="2012" name="Appl. Environ. Microbiol.">
        <title>Involvement of two latex-clearing proteins during rubber degradation and insights into the subsequent degradation pathway revealed by the genome sequence of Gordonia polyisoprenivorans strain VH2.</title>
        <authorList>
            <person name="Hiessl S."/>
            <person name="Schuldes J."/>
            <person name="Thurmer A."/>
            <person name="Halbsguth T."/>
            <person name="Broker D."/>
            <person name="Angelov A."/>
            <person name="Liebl W."/>
            <person name="Daniel R."/>
            <person name="Steinbuchel A."/>
        </authorList>
    </citation>
    <scope>NUCLEOTIDE SEQUENCE [LARGE SCALE GENOMIC DNA]</scope>
    <source>
        <strain evidence="3">DSM 44266 / VH2</strain>
    </source>
</reference>
<dbReference type="Proteomes" id="UP000009154">
    <property type="component" value="Chromosome"/>
</dbReference>
<dbReference type="AlphaFoldDB" id="H6N4M4"/>
<name>H6N4M4_GORPV</name>
<dbReference type="PROSITE" id="PS51257">
    <property type="entry name" value="PROKAR_LIPOPROTEIN"/>
    <property type="match status" value="1"/>
</dbReference>